<keyword evidence="5" id="KW-1185">Reference proteome</keyword>
<dbReference type="PANTHER" id="PTHR43673:SF10">
    <property type="entry name" value="NADH DEHYDROGENASE_NAD(P)H NITROREDUCTASE XCC3605-RELATED"/>
    <property type="match status" value="1"/>
</dbReference>
<dbReference type="Pfam" id="PF00881">
    <property type="entry name" value="Nitroreductase"/>
    <property type="match status" value="1"/>
</dbReference>
<evidence type="ECO:0000259" key="3">
    <source>
        <dbReference type="Pfam" id="PF00881"/>
    </source>
</evidence>
<evidence type="ECO:0000256" key="1">
    <source>
        <dbReference type="ARBA" id="ARBA00007118"/>
    </source>
</evidence>
<name>A0A5Q0BLT1_9GAMM</name>
<dbReference type="CDD" id="cd02138">
    <property type="entry name" value="TdsD-like"/>
    <property type="match status" value="1"/>
</dbReference>
<reference evidence="4 5" key="1">
    <citation type="submission" date="2019-09" db="EMBL/GenBank/DDBJ databases">
        <title>Ecophysiology of the spiral-shaped methanotroph Methylospira mobilis as revealed by the complete genome sequence.</title>
        <authorList>
            <person name="Oshkin I.Y."/>
            <person name="Dedysh S.N."/>
            <person name="Miroshnikov K."/>
            <person name="Danilova O.V."/>
            <person name="Hakobyan A."/>
            <person name="Liesack W."/>
        </authorList>
    </citation>
    <scope>NUCLEOTIDE SEQUENCE [LARGE SCALE GENOMIC DNA]</scope>
    <source>
        <strain evidence="4 5">Shm1</strain>
    </source>
</reference>
<evidence type="ECO:0000313" key="5">
    <source>
        <dbReference type="Proteomes" id="UP000325755"/>
    </source>
</evidence>
<dbReference type="Proteomes" id="UP000325755">
    <property type="component" value="Chromosome"/>
</dbReference>
<dbReference type="AlphaFoldDB" id="A0A5Q0BLT1"/>
<organism evidence="4 5">
    <name type="scientific">Candidatus Methylospira mobilis</name>
    <dbReference type="NCBI Taxonomy" id="1808979"/>
    <lineage>
        <taxon>Bacteria</taxon>
        <taxon>Pseudomonadati</taxon>
        <taxon>Pseudomonadota</taxon>
        <taxon>Gammaproteobacteria</taxon>
        <taxon>Methylococcales</taxon>
        <taxon>Methylococcaceae</taxon>
        <taxon>Candidatus Methylospira</taxon>
    </lineage>
</organism>
<dbReference type="EMBL" id="CP044205">
    <property type="protein sequence ID" value="QFY42716.1"/>
    <property type="molecule type" value="Genomic_DNA"/>
</dbReference>
<accession>A0A5Q0BLT1</accession>
<proteinExistence type="inferred from homology"/>
<protein>
    <submittedName>
        <fullName evidence="4">Nitroreductase family protein</fullName>
    </submittedName>
</protein>
<dbReference type="KEGG" id="mmob:F6R98_08830"/>
<dbReference type="Gene3D" id="3.40.109.10">
    <property type="entry name" value="NADH Oxidase"/>
    <property type="match status" value="1"/>
</dbReference>
<dbReference type="InterPro" id="IPR029479">
    <property type="entry name" value="Nitroreductase"/>
</dbReference>
<comment type="similarity">
    <text evidence="1">Belongs to the nitroreductase family.</text>
</comment>
<dbReference type="RefSeq" id="WP_153248712.1">
    <property type="nucleotide sequence ID" value="NZ_CP044205.1"/>
</dbReference>
<dbReference type="SUPFAM" id="SSF55469">
    <property type="entry name" value="FMN-dependent nitroreductase-like"/>
    <property type="match status" value="1"/>
</dbReference>
<dbReference type="PANTHER" id="PTHR43673">
    <property type="entry name" value="NAD(P)H NITROREDUCTASE YDGI-RELATED"/>
    <property type="match status" value="1"/>
</dbReference>
<keyword evidence="2" id="KW-0560">Oxidoreductase</keyword>
<dbReference type="GO" id="GO:0016491">
    <property type="term" value="F:oxidoreductase activity"/>
    <property type="evidence" value="ECO:0007669"/>
    <property type="project" value="UniProtKB-KW"/>
</dbReference>
<evidence type="ECO:0000313" key="4">
    <source>
        <dbReference type="EMBL" id="QFY42716.1"/>
    </source>
</evidence>
<dbReference type="InterPro" id="IPR000415">
    <property type="entry name" value="Nitroreductase-like"/>
</dbReference>
<evidence type="ECO:0000256" key="2">
    <source>
        <dbReference type="ARBA" id="ARBA00023002"/>
    </source>
</evidence>
<dbReference type="OrthoDB" id="9802510at2"/>
<dbReference type="InParanoid" id="A0A5Q0BLT1"/>
<feature type="domain" description="Nitroreductase" evidence="3">
    <location>
        <begin position="19"/>
        <end position="79"/>
    </location>
</feature>
<gene>
    <name evidence="4" type="ORF">F6R98_08830</name>
</gene>
<sequence length="200" mass="22086">MSELSSRKPLHDIEPVFISRWSTKALSGEPISDDTLFKSFEAARWAPSGSNSQPWRFIYSKRDSESWPRFLELVNERNRVWAANASALILLLSKKNRETPEGARPLRSHSFDAGAAWSNFANQTHLSGWSTRAIGGFDRDGVRSSLSIPDEYEIEVVIAVGKPADNSVLPEPLQSANKPSGRVPLSDLVADGRFAFAGAE</sequence>